<name>A0ABS5AXL6_9STRE</name>
<evidence type="ECO:0000256" key="1">
    <source>
        <dbReference type="ARBA" id="ARBA00004141"/>
    </source>
</evidence>
<keyword evidence="3 7" id="KW-0813">Transport</keyword>
<keyword evidence="10" id="KW-1185">Reference proteome</keyword>
<dbReference type="PROSITE" id="PS00221">
    <property type="entry name" value="MIP"/>
    <property type="match status" value="1"/>
</dbReference>
<evidence type="ECO:0000256" key="2">
    <source>
        <dbReference type="ARBA" id="ARBA00006175"/>
    </source>
</evidence>
<comment type="similarity">
    <text evidence="2 7">Belongs to the MIP/aquaporin (TC 1.A.8) family.</text>
</comment>
<feature type="transmembrane region" description="Helical" evidence="8">
    <location>
        <begin position="215"/>
        <end position="234"/>
    </location>
</feature>
<dbReference type="InterPro" id="IPR050363">
    <property type="entry name" value="MIP/Aquaporin"/>
</dbReference>
<feature type="transmembrane region" description="Helical" evidence="8">
    <location>
        <begin position="135"/>
        <end position="155"/>
    </location>
</feature>
<dbReference type="InterPro" id="IPR000425">
    <property type="entry name" value="MIP"/>
</dbReference>
<gene>
    <name evidence="9" type="ORF">DHL47_08270</name>
</gene>
<feature type="transmembrane region" description="Helical" evidence="8">
    <location>
        <begin position="39"/>
        <end position="60"/>
    </location>
</feature>
<keyword evidence="5 8" id="KW-1133">Transmembrane helix</keyword>
<comment type="subcellular location">
    <subcellularLocation>
        <location evidence="1">Membrane</location>
        <topology evidence="1">Multi-pass membrane protein</topology>
    </subcellularLocation>
</comment>
<dbReference type="NCBIfam" id="TIGR00861">
    <property type="entry name" value="MIP"/>
    <property type="match status" value="1"/>
</dbReference>
<comment type="caution">
    <text evidence="9">The sequence shown here is derived from an EMBL/GenBank/DDBJ whole genome shotgun (WGS) entry which is preliminary data.</text>
</comment>
<organism evidence="9 10">
    <name type="scientific">Streptococcus panodentis</name>
    <dbReference type="NCBI Taxonomy" id="1581472"/>
    <lineage>
        <taxon>Bacteria</taxon>
        <taxon>Bacillati</taxon>
        <taxon>Bacillota</taxon>
        <taxon>Bacilli</taxon>
        <taxon>Lactobacillales</taxon>
        <taxon>Streptococcaceae</taxon>
        <taxon>Streptococcus</taxon>
    </lineage>
</organism>
<evidence type="ECO:0000256" key="8">
    <source>
        <dbReference type="SAM" id="Phobius"/>
    </source>
</evidence>
<evidence type="ECO:0000256" key="3">
    <source>
        <dbReference type="ARBA" id="ARBA00022448"/>
    </source>
</evidence>
<keyword evidence="4 7" id="KW-0812">Transmembrane</keyword>
<feature type="transmembrane region" description="Helical" evidence="8">
    <location>
        <begin position="167"/>
        <end position="188"/>
    </location>
</feature>
<dbReference type="Proteomes" id="UP001519349">
    <property type="component" value="Unassembled WGS sequence"/>
</dbReference>
<sequence>MEKYMGEFLGTLVLIVFGTGVGASVNLNKALAKGFAPSWFTVVFAWGLAVTLGIYTAGFYDTGGHLNPAVTLAFAVGGMFPWNQVAGYILAQFLGAFCGAAIISLVFYPHFKETKTEEGNSVGIFATGPAIKNPVYNLLSEIAATFFFIFVLLMMTHGEITPGLTPLLVGFLIMAVGLSLGSTTGFALNPARDLGPRLAYALLPIPNKGSVNWDYAWIPILGPIIGAIIAVLAVNAM</sequence>
<evidence type="ECO:0000256" key="4">
    <source>
        <dbReference type="ARBA" id="ARBA00022692"/>
    </source>
</evidence>
<dbReference type="Pfam" id="PF00230">
    <property type="entry name" value="MIP"/>
    <property type="match status" value="1"/>
</dbReference>
<feature type="transmembrane region" description="Helical" evidence="8">
    <location>
        <begin position="6"/>
        <end position="27"/>
    </location>
</feature>
<dbReference type="SUPFAM" id="SSF81338">
    <property type="entry name" value="Aquaporin-like"/>
    <property type="match status" value="1"/>
</dbReference>
<dbReference type="InterPro" id="IPR023271">
    <property type="entry name" value="Aquaporin-like"/>
</dbReference>
<dbReference type="PRINTS" id="PR00783">
    <property type="entry name" value="MINTRINSICP"/>
</dbReference>
<accession>A0ABS5AXL6</accession>
<dbReference type="PANTHER" id="PTHR43829">
    <property type="entry name" value="AQUAPORIN OR AQUAGLYCEROPORIN RELATED"/>
    <property type="match status" value="1"/>
</dbReference>
<dbReference type="EMBL" id="QFAY01000016">
    <property type="protein sequence ID" value="MBP2621310.1"/>
    <property type="molecule type" value="Genomic_DNA"/>
</dbReference>
<evidence type="ECO:0000313" key="10">
    <source>
        <dbReference type="Proteomes" id="UP001519349"/>
    </source>
</evidence>
<dbReference type="Gene3D" id="1.20.1080.10">
    <property type="entry name" value="Glycerol uptake facilitator protein"/>
    <property type="match status" value="1"/>
</dbReference>
<evidence type="ECO:0000256" key="7">
    <source>
        <dbReference type="RuleBase" id="RU000477"/>
    </source>
</evidence>
<protein>
    <submittedName>
        <fullName evidence="9">Aquaporin</fullName>
    </submittedName>
</protein>
<evidence type="ECO:0000256" key="5">
    <source>
        <dbReference type="ARBA" id="ARBA00022989"/>
    </source>
</evidence>
<evidence type="ECO:0000256" key="6">
    <source>
        <dbReference type="ARBA" id="ARBA00023136"/>
    </source>
</evidence>
<reference evidence="9 10" key="1">
    <citation type="submission" date="2018-05" db="EMBL/GenBank/DDBJ databases">
        <title>Draft genome sequence of Streptococcus panodentis CCUG 70867T.</title>
        <authorList>
            <person name="Salva-Serra F."/>
            <person name="Mendez V."/>
            <person name="Jaen-Luchoro D."/>
            <person name="Gonzales-Siles L."/>
            <person name="Karlsson R."/>
            <person name="Engstrom-Jakobsson H."/>
            <person name="Busquets A."/>
            <person name="Gomila M."/>
            <person name="Pineiro-Iglesias B."/>
            <person name="Bennasar-Figueras A."/>
            <person name="Seeger M."/>
            <person name="Moore E."/>
        </authorList>
    </citation>
    <scope>NUCLEOTIDE SEQUENCE [LARGE SCALE GENOMIC DNA]</scope>
    <source>
        <strain evidence="9 10">CCUG 70867</strain>
    </source>
</reference>
<evidence type="ECO:0000313" key="9">
    <source>
        <dbReference type="EMBL" id="MBP2621310.1"/>
    </source>
</evidence>
<dbReference type="RefSeq" id="WP_209551507.1">
    <property type="nucleotide sequence ID" value="NZ_QFAY01000016.1"/>
</dbReference>
<dbReference type="InterPro" id="IPR022357">
    <property type="entry name" value="MIP_CS"/>
</dbReference>
<keyword evidence="6 8" id="KW-0472">Membrane</keyword>
<feature type="transmembrane region" description="Helical" evidence="8">
    <location>
        <begin position="89"/>
        <end position="108"/>
    </location>
</feature>
<proteinExistence type="inferred from homology"/>
<dbReference type="PANTHER" id="PTHR43829:SF9">
    <property type="entry name" value="AQUAPORIN-9"/>
    <property type="match status" value="1"/>
</dbReference>